<comment type="caution">
    <text evidence="4">The sequence shown here is derived from an EMBL/GenBank/DDBJ whole genome shotgun (WGS) entry which is preliminary data.</text>
</comment>
<evidence type="ECO:0000256" key="1">
    <source>
        <dbReference type="ARBA" id="ARBA00022516"/>
    </source>
</evidence>
<dbReference type="EMBL" id="QPJS01000005">
    <property type="protein sequence ID" value="RCX02052.1"/>
    <property type="molecule type" value="Genomic_DNA"/>
</dbReference>
<organism evidence="4 5">
    <name type="scientific">Schleiferia thermophila</name>
    <dbReference type="NCBI Taxonomy" id="884107"/>
    <lineage>
        <taxon>Bacteria</taxon>
        <taxon>Pseudomonadati</taxon>
        <taxon>Bacteroidota</taxon>
        <taxon>Flavobacteriia</taxon>
        <taxon>Flavobacteriales</taxon>
        <taxon>Schleiferiaceae</taxon>
        <taxon>Schleiferia</taxon>
    </lineage>
</organism>
<proteinExistence type="predicted"/>
<gene>
    <name evidence="4" type="ORF">DES35_10523</name>
</gene>
<dbReference type="PANTHER" id="PTHR38764:SF1">
    <property type="entry name" value="ACYL CARRIER PROTEIN PHOSPHODIESTERASE"/>
    <property type="match status" value="1"/>
</dbReference>
<dbReference type="Pfam" id="PF04336">
    <property type="entry name" value="ACP_PD"/>
    <property type="match status" value="1"/>
</dbReference>
<dbReference type="GO" id="GO:0008770">
    <property type="term" value="F:[acyl-carrier-protein] phosphodiesterase activity"/>
    <property type="evidence" value="ECO:0007669"/>
    <property type="project" value="InterPro"/>
</dbReference>
<dbReference type="PANTHER" id="PTHR38764">
    <property type="entry name" value="ACYL CARRIER PROTEIN PHOSPHODIESTERASE"/>
    <property type="match status" value="1"/>
</dbReference>
<keyword evidence="2" id="KW-0378">Hydrolase</keyword>
<sequence>MNFLGHLFLSIDNTEFRIGNLMADGLPASQLSGYPPMMQLGYRYHHWIDEYTDGHHGFKRSKALLSPHQGHYAAVVVDLAYDHFLALNWDVYSEIALDEYVRGFYNEYLEYKGELPAQFRTVMTYMIRYNWLQSYSTIEGLQKAFDGMSRRTKYSNRLSEAAAVIYEYKEELEKHFKDLLLDIVPDSRKWIKKHLG</sequence>
<dbReference type="AlphaFoldDB" id="A0A368ZYE0"/>
<evidence type="ECO:0000256" key="2">
    <source>
        <dbReference type="ARBA" id="ARBA00022801"/>
    </source>
</evidence>
<dbReference type="GO" id="GO:0006633">
    <property type="term" value="P:fatty acid biosynthetic process"/>
    <property type="evidence" value="ECO:0007669"/>
    <property type="project" value="InterPro"/>
</dbReference>
<evidence type="ECO:0000313" key="4">
    <source>
        <dbReference type="EMBL" id="RCX02052.1"/>
    </source>
</evidence>
<protein>
    <submittedName>
        <fullName evidence="4">Acyl carrier protein phosphodiesterase</fullName>
    </submittedName>
</protein>
<keyword evidence="1" id="KW-0444">Lipid biosynthesis</keyword>
<keyword evidence="5" id="KW-1185">Reference proteome</keyword>
<evidence type="ECO:0000256" key="3">
    <source>
        <dbReference type="ARBA" id="ARBA00023098"/>
    </source>
</evidence>
<dbReference type="Proteomes" id="UP000253517">
    <property type="component" value="Unassembled WGS sequence"/>
</dbReference>
<name>A0A368ZYE0_9FLAO</name>
<evidence type="ECO:0000313" key="5">
    <source>
        <dbReference type="Proteomes" id="UP000253517"/>
    </source>
</evidence>
<dbReference type="RefSeq" id="WP_037359952.1">
    <property type="nucleotide sequence ID" value="NZ_BHZF01000004.1"/>
</dbReference>
<accession>A0A368ZYE0</accession>
<keyword evidence="3" id="KW-0443">Lipid metabolism</keyword>
<dbReference type="InterPro" id="IPR007431">
    <property type="entry name" value="ACP_PD"/>
</dbReference>
<reference evidence="4 5" key="1">
    <citation type="submission" date="2018-07" db="EMBL/GenBank/DDBJ databases">
        <title>Genomic Encyclopedia of Type Strains, Phase IV (KMG-IV): sequencing the most valuable type-strain genomes for metagenomic binning, comparative biology and taxonomic classification.</title>
        <authorList>
            <person name="Goeker M."/>
        </authorList>
    </citation>
    <scope>NUCLEOTIDE SEQUENCE [LARGE SCALE GENOMIC DNA]</scope>
    <source>
        <strain evidence="4 5">DSM 21410</strain>
    </source>
</reference>